<evidence type="ECO:0000256" key="4">
    <source>
        <dbReference type="RuleBase" id="RU363013"/>
    </source>
</evidence>
<dbReference type="Pfam" id="PF00121">
    <property type="entry name" value="TIM"/>
    <property type="match status" value="2"/>
</dbReference>
<organism evidence="5 6">
    <name type="scientific">Henosepilachna vigintioctopunctata</name>
    <dbReference type="NCBI Taxonomy" id="420089"/>
    <lineage>
        <taxon>Eukaryota</taxon>
        <taxon>Metazoa</taxon>
        <taxon>Ecdysozoa</taxon>
        <taxon>Arthropoda</taxon>
        <taxon>Hexapoda</taxon>
        <taxon>Insecta</taxon>
        <taxon>Pterygota</taxon>
        <taxon>Neoptera</taxon>
        <taxon>Endopterygota</taxon>
        <taxon>Coleoptera</taxon>
        <taxon>Polyphaga</taxon>
        <taxon>Cucujiformia</taxon>
        <taxon>Coccinelloidea</taxon>
        <taxon>Coccinellidae</taxon>
        <taxon>Epilachninae</taxon>
        <taxon>Epilachnini</taxon>
        <taxon>Henosepilachna</taxon>
    </lineage>
</organism>
<dbReference type="InterPro" id="IPR013785">
    <property type="entry name" value="Aldolase_TIM"/>
</dbReference>
<dbReference type="GO" id="GO:0006094">
    <property type="term" value="P:gluconeogenesis"/>
    <property type="evidence" value="ECO:0007669"/>
    <property type="project" value="UniProtKB-KW"/>
</dbReference>
<name>A0AAW1TNE9_9CUCU</name>
<dbReference type="InterPro" id="IPR000652">
    <property type="entry name" value="Triosephosphate_isomerase"/>
</dbReference>
<dbReference type="EC" id="5.3.1.1" evidence="4"/>
<dbReference type="GO" id="GO:0019563">
    <property type="term" value="P:glycerol catabolic process"/>
    <property type="evidence" value="ECO:0007669"/>
    <property type="project" value="TreeGrafter"/>
</dbReference>
<reference evidence="5 6" key="1">
    <citation type="submission" date="2023-03" db="EMBL/GenBank/DDBJ databases">
        <title>Genome insight into feeding habits of ladybird beetles.</title>
        <authorList>
            <person name="Li H.-S."/>
            <person name="Huang Y.-H."/>
            <person name="Pang H."/>
        </authorList>
    </citation>
    <scope>NUCLEOTIDE SEQUENCE [LARGE SCALE GENOMIC DNA]</scope>
    <source>
        <strain evidence="5">SYSU_2023b</strain>
        <tissue evidence="5">Whole body</tissue>
    </source>
</reference>
<protein>
    <recommendedName>
        <fullName evidence="4">Triosephosphate isomerase</fullName>
        <ecNumber evidence="4">5.3.1.1</ecNumber>
    </recommendedName>
</protein>
<comment type="catalytic activity">
    <reaction evidence="4">
        <text>D-glyceraldehyde 3-phosphate = dihydroxyacetone phosphate</text>
        <dbReference type="Rhea" id="RHEA:18585"/>
        <dbReference type="ChEBI" id="CHEBI:57642"/>
        <dbReference type="ChEBI" id="CHEBI:59776"/>
        <dbReference type="EC" id="5.3.1.1"/>
    </reaction>
</comment>
<dbReference type="InterPro" id="IPR035990">
    <property type="entry name" value="TIM_sf"/>
</dbReference>
<comment type="similarity">
    <text evidence="1 4">Belongs to the triosephosphate isomerase family.</text>
</comment>
<dbReference type="SUPFAM" id="SSF51351">
    <property type="entry name" value="Triosephosphate isomerase (TIM)"/>
    <property type="match status" value="1"/>
</dbReference>
<sequence>MNWVILGHSERRTVFGESDKLVAEKKTALALGKGLKVILCLDKIKNWKNVIDYELVWAIGKIASPEQALKVHNALRKCIAENTGKEIAETIRIQYGGSVTDANAKE</sequence>
<keyword evidence="4" id="KW-0312">Gluconeogenesis</keyword>
<comment type="subunit">
    <text evidence="2">Homodimer.</text>
</comment>
<keyword evidence="4" id="KW-0324">Glycolysis</keyword>
<keyword evidence="6" id="KW-1185">Reference proteome</keyword>
<evidence type="ECO:0000256" key="3">
    <source>
        <dbReference type="ARBA" id="ARBA00023235"/>
    </source>
</evidence>
<dbReference type="GO" id="GO:0006096">
    <property type="term" value="P:glycolytic process"/>
    <property type="evidence" value="ECO:0007669"/>
    <property type="project" value="UniProtKB-KW"/>
</dbReference>
<comment type="pathway">
    <text evidence="4">Carbohydrate degradation; glycolysis; D-glyceraldehyde 3-phosphate from glycerone phosphate: step 1/1.</text>
</comment>
<evidence type="ECO:0000256" key="1">
    <source>
        <dbReference type="ARBA" id="ARBA00007422"/>
    </source>
</evidence>
<dbReference type="Gene3D" id="3.20.20.70">
    <property type="entry name" value="Aldolase class I"/>
    <property type="match status" value="2"/>
</dbReference>
<proteinExistence type="inferred from homology"/>
<dbReference type="GO" id="GO:0004807">
    <property type="term" value="F:triose-phosphate isomerase activity"/>
    <property type="evidence" value="ECO:0007669"/>
    <property type="project" value="UniProtKB-EC"/>
</dbReference>
<dbReference type="PANTHER" id="PTHR21139">
    <property type="entry name" value="TRIOSEPHOSPHATE ISOMERASE"/>
    <property type="match status" value="1"/>
</dbReference>
<accession>A0AAW1TNE9</accession>
<comment type="caution">
    <text evidence="5">The sequence shown here is derived from an EMBL/GenBank/DDBJ whole genome shotgun (WGS) entry which is preliminary data.</text>
</comment>
<evidence type="ECO:0000313" key="5">
    <source>
        <dbReference type="EMBL" id="KAK9870195.1"/>
    </source>
</evidence>
<comment type="pathway">
    <text evidence="4">Carbohydrate biosynthesis; gluconeogenesis.</text>
</comment>
<dbReference type="GO" id="GO:0046166">
    <property type="term" value="P:glyceraldehyde-3-phosphate biosynthetic process"/>
    <property type="evidence" value="ECO:0007669"/>
    <property type="project" value="TreeGrafter"/>
</dbReference>
<keyword evidence="3 4" id="KW-0413">Isomerase</keyword>
<dbReference type="GO" id="GO:0005829">
    <property type="term" value="C:cytosol"/>
    <property type="evidence" value="ECO:0007669"/>
    <property type="project" value="TreeGrafter"/>
</dbReference>
<gene>
    <name evidence="5" type="ORF">WA026_006279</name>
</gene>
<dbReference type="CDD" id="cd00311">
    <property type="entry name" value="TIM"/>
    <property type="match status" value="1"/>
</dbReference>
<evidence type="ECO:0000313" key="6">
    <source>
        <dbReference type="Proteomes" id="UP001431783"/>
    </source>
</evidence>
<dbReference type="PROSITE" id="PS51440">
    <property type="entry name" value="TIM_2"/>
    <property type="match status" value="1"/>
</dbReference>
<evidence type="ECO:0000256" key="2">
    <source>
        <dbReference type="ARBA" id="ARBA00011738"/>
    </source>
</evidence>
<dbReference type="AlphaFoldDB" id="A0AAW1TNE9"/>
<dbReference type="EMBL" id="JARQZJ010000002">
    <property type="protein sequence ID" value="KAK9870195.1"/>
    <property type="molecule type" value="Genomic_DNA"/>
</dbReference>
<dbReference type="Proteomes" id="UP001431783">
    <property type="component" value="Unassembled WGS sequence"/>
</dbReference>
<dbReference type="PANTHER" id="PTHR21139:SF42">
    <property type="entry name" value="TRIOSEPHOSPHATE ISOMERASE"/>
    <property type="match status" value="1"/>
</dbReference>